<protein>
    <submittedName>
        <fullName evidence="5">Zinc finger, RING/FYVE/PHD-type</fullName>
    </submittedName>
</protein>
<dbReference type="GO" id="GO:0008270">
    <property type="term" value="F:zinc ion binding"/>
    <property type="evidence" value="ECO:0007669"/>
    <property type="project" value="UniProtKB-KW"/>
</dbReference>
<dbReference type="OrthoDB" id="3045089at2759"/>
<dbReference type="OMA" id="YDARICV"/>
<evidence type="ECO:0000256" key="2">
    <source>
        <dbReference type="ARBA" id="ARBA00022771"/>
    </source>
</evidence>
<dbReference type="Gramene" id="OMO56550">
    <property type="protein sequence ID" value="OMO56550"/>
    <property type="gene ID" value="CCACVL1_26463"/>
</dbReference>
<dbReference type="PANTHER" id="PTHR46858:SF14">
    <property type="entry name" value="RING-TYPE DOMAIN-CONTAINING PROTEIN"/>
    <property type="match status" value="1"/>
</dbReference>
<dbReference type="EMBL" id="AWWV01014483">
    <property type="protein sequence ID" value="OMO56550.1"/>
    <property type="molecule type" value="Genomic_DNA"/>
</dbReference>
<proteinExistence type="predicted"/>
<dbReference type="STRING" id="210143.A0A1R3GEV3"/>
<organism evidence="5 6">
    <name type="scientific">Corchorus capsularis</name>
    <name type="common">Jute</name>
    <dbReference type="NCBI Taxonomy" id="210143"/>
    <lineage>
        <taxon>Eukaryota</taxon>
        <taxon>Viridiplantae</taxon>
        <taxon>Streptophyta</taxon>
        <taxon>Embryophyta</taxon>
        <taxon>Tracheophyta</taxon>
        <taxon>Spermatophyta</taxon>
        <taxon>Magnoliopsida</taxon>
        <taxon>eudicotyledons</taxon>
        <taxon>Gunneridae</taxon>
        <taxon>Pentapetalae</taxon>
        <taxon>rosids</taxon>
        <taxon>malvids</taxon>
        <taxon>Malvales</taxon>
        <taxon>Malvaceae</taxon>
        <taxon>Grewioideae</taxon>
        <taxon>Apeibeae</taxon>
        <taxon>Corchorus</taxon>
    </lineage>
</organism>
<evidence type="ECO:0000256" key="4">
    <source>
        <dbReference type="SAM" id="Phobius"/>
    </source>
</evidence>
<dbReference type="GO" id="GO:0061630">
    <property type="term" value="F:ubiquitin protein ligase activity"/>
    <property type="evidence" value="ECO:0007669"/>
    <property type="project" value="TreeGrafter"/>
</dbReference>
<accession>A0A1R3GEV3</accession>
<dbReference type="PANTHER" id="PTHR46858">
    <property type="entry name" value="OS05G0521000 PROTEIN"/>
    <property type="match status" value="1"/>
</dbReference>
<sequence length="196" mass="21940">MTTLSTESDLVEWCYALDFFARLVAYVAVLAVLVLIVLIILKYVTDFGEESTGDEDLPVTGRAATVTVTETETHLLFSEKARLLTDGTCEEEEGEDIERGSCSSSEELYDGRMCVICYDEQRNCFLVPCGHCATCYDCAQRIYEGENKMNGVKPRTKKKAGESLRMDGDNHCKAPTMDGHHTTYWNILLRLFSTSS</sequence>
<dbReference type="AlphaFoldDB" id="A0A1R3GEV3"/>
<dbReference type="Pfam" id="PF13920">
    <property type="entry name" value="zf-C3HC4_3"/>
    <property type="match status" value="1"/>
</dbReference>
<dbReference type="GO" id="GO:0016567">
    <property type="term" value="P:protein ubiquitination"/>
    <property type="evidence" value="ECO:0007669"/>
    <property type="project" value="TreeGrafter"/>
</dbReference>
<dbReference type="InterPro" id="IPR013083">
    <property type="entry name" value="Znf_RING/FYVE/PHD"/>
</dbReference>
<keyword evidence="4" id="KW-0812">Transmembrane</keyword>
<evidence type="ECO:0000313" key="5">
    <source>
        <dbReference type="EMBL" id="OMO56550.1"/>
    </source>
</evidence>
<comment type="caution">
    <text evidence="5">The sequence shown here is derived from an EMBL/GenBank/DDBJ whole genome shotgun (WGS) entry which is preliminary data.</text>
</comment>
<name>A0A1R3GEV3_COCAP</name>
<dbReference type="Proteomes" id="UP000188268">
    <property type="component" value="Unassembled WGS sequence"/>
</dbReference>
<reference evidence="5 6" key="1">
    <citation type="submission" date="2013-09" db="EMBL/GenBank/DDBJ databases">
        <title>Corchorus capsularis genome sequencing.</title>
        <authorList>
            <person name="Alam M."/>
            <person name="Haque M.S."/>
            <person name="Islam M.S."/>
            <person name="Emdad E.M."/>
            <person name="Islam M.M."/>
            <person name="Ahmed B."/>
            <person name="Halim A."/>
            <person name="Hossen Q.M.M."/>
            <person name="Hossain M.Z."/>
            <person name="Ahmed R."/>
            <person name="Khan M.M."/>
            <person name="Islam R."/>
            <person name="Rashid M.M."/>
            <person name="Khan S.A."/>
            <person name="Rahman M.S."/>
            <person name="Alam M."/>
        </authorList>
    </citation>
    <scope>NUCLEOTIDE SEQUENCE [LARGE SCALE GENOMIC DNA]</scope>
    <source>
        <strain evidence="6">cv. CVL-1</strain>
        <tissue evidence="5">Whole seedling</tissue>
    </source>
</reference>
<feature type="transmembrane region" description="Helical" evidence="4">
    <location>
        <begin position="20"/>
        <end position="41"/>
    </location>
</feature>
<keyword evidence="2" id="KW-0863">Zinc-finger</keyword>
<evidence type="ECO:0000313" key="6">
    <source>
        <dbReference type="Proteomes" id="UP000188268"/>
    </source>
</evidence>
<keyword evidence="6" id="KW-1185">Reference proteome</keyword>
<evidence type="ECO:0000256" key="3">
    <source>
        <dbReference type="ARBA" id="ARBA00022833"/>
    </source>
</evidence>
<keyword evidence="3" id="KW-0862">Zinc</keyword>
<keyword evidence="4" id="KW-1133">Transmembrane helix</keyword>
<gene>
    <name evidence="5" type="ORF">CCACVL1_26463</name>
</gene>
<evidence type="ECO:0000256" key="1">
    <source>
        <dbReference type="ARBA" id="ARBA00022723"/>
    </source>
</evidence>
<keyword evidence="1" id="KW-0479">Metal-binding</keyword>
<dbReference type="Gene3D" id="3.30.40.10">
    <property type="entry name" value="Zinc/RING finger domain, C3HC4 (zinc finger)"/>
    <property type="match status" value="1"/>
</dbReference>
<keyword evidence="4" id="KW-0472">Membrane</keyword>